<sequence>MAQYDKLETNKPQKDLFSDEIQNIVSFLQEHYDIRIPAHDPSKIKISCKDESRYNFPPSSDDIWLHMKSEGYSVSESVLRKILRSPNYITPFNPITDYFDNLRKKFKGESQIDLLAKHIIPRCFDDNTPEYYRSRTDKLLKKWFVACVACWMGNIPNDVALGFIHSREGIGKTWLIEFFMPESLREYHVKSSRDDRKFEMEDAFTRYMLINFDEFEGINNRNIDQFKKCMSDKAILNKRRHEEYPTEKDRIGCAAFTSNRNQEKGGFLKESYGYRRFGIIELEDINHDYRKVVDIDQLWAEALNLYEETDFDYIFGLSDFEEFQTYNRRFLEETIAMKYILMYLTVPESKEEGENLNATDIHSRLRKLVKREHLSDFTVNKIGTALTALGYSKVSYRDGNGNPLKGYHVKFIE</sequence>
<dbReference type="STRING" id="1346286.SAMN05444362_101642"/>
<evidence type="ECO:0000313" key="2">
    <source>
        <dbReference type="EMBL" id="SHE57690.1"/>
    </source>
</evidence>
<dbReference type="PANTHER" id="PTHR34985">
    <property type="entry name" value="SLR0554 PROTEIN"/>
    <property type="match status" value="1"/>
</dbReference>
<gene>
    <name evidence="2" type="ORF">SAMN05444362_101642</name>
</gene>
<name>A0A1M4UM91_9BACT</name>
<accession>A0A1M4UM91</accession>
<dbReference type="RefSeq" id="WP_062175729.1">
    <property type="nucleotide sequence ID" value="NZ_BBXL01000001.1"/>
</dbReference>
<dbReference type="EMBL" id="FQUC01000001">
    <property type="protein sequence ID" value="SHE57690.1"/>
    <property type="molecule type" value="Genomic_DNA"/>
</dbReference>
<organism evidence="2 3">
    <name type="scientific">Dysgonomonas macrotermitis</name>
    <dbReference type="NCBI Taxonomy" id="1346286"/>
    <lineage>
        <taxon>Bacteria</taxon>
        <taxon>Pseudomonadati</taxon>
        <taxon>Bacteroidota</taxon>
        <taxon>Bacteroidia</taxon>
        <taxon>Bacteroidales</taxon>
        <taxon>Dysgonomonadaceae</taxon>
        <taxon>Dysgonomonas</taxon>
    </lineage>
</organism>
<evidence type="ECO:0000259" key="1">
    <source>
        <dbReference type="Pfam" id="PF05272"/>
    </source>
</evidence>
<dbReference type="Pfam" id="PF05272">
    <property type="entry name" value="VapE-like_dom"/>
    <property type="match status" value="1"/>
</dbReference>
<reference evidence="3" key="1">
    <citation type="submission" date="2016-11" db="EMBL/GenBank/DDBJ databases">
        <authorList>
            <person name="Varghese N."/>
            <person name="Submissions S."/>
        </authorList>
    </citation>
    <scope>NUCLEOTIDE SEQUENCE [LARGE SCALE GENOMIC DNA]</scope>
    <source>
        <strain evidence="3">DSM 27370</strain>
    </source>
</reference>
<feature type="domain" description="Virulence-associated protein E-like" evidence="1">
    <location>
        <begin position="121"/>
        <end position="311"/>
    </location>
</feature>
<keyword evidence="3" id="KW-1185">Reference proteome</keyword>
<dbReference type="AlphaFoldDB" id="A0A1M4UM91"/>
<dbReference type="OrthoDB" id="9801888at2"/>
<dbReference type="InterPro" id="IPR007936">
    <property type="entry name" value="VapE-like_dom"/>
</dbReference>
<dbReference type="PANTHER" id="PTHR34985:SF1">
    <property type="entry name" value="SLR0554 PROTEIN"/>
    <property type="match status" value="1"/>
</dbReference>
<proteinExistence type="predicted"/>
<protein>
    <recommendedName>
        <fullName evidence="1">Virulence-associated protein E-like domain-containing protein</fullName>
    </recommendedName>
</protein>
<dbReference type="Proteomes" id="UP000184480">
    <property type="component" value="Unassembled WGS sequence"/>
</dbReference>
<evidence type="ECO:0000313" key="3">
    <source>
        <dbReference type="Proteomes" id="UP000184480"/>
    </source>
</evidence>